<evidence type="ECO:0000313" key="14">
    <source>
        <dbReference type="Proteomes" id="UP000183508"/>
    </source>
</evidence>
<organism evidence="13 14">
    <name type="scientific">Alicyclobacillus macrosporangiidus</name>
    <dbReference type="NCBI Taxonomy" id="392015"/>
    <lineage>
        <taxon>Bacteria</taxon>
        <taxon>Bacillati</taxon>
        <taxon>Bacillota</taxon>
        <taxon>Bacilli</taxon>
        <taxon>Bacillales</taxon>
        <taxon>Alicyclobacillaceae</taxon>
        <taxon>Alicyclobacillus</taxon>
    </lineage>
</organism>
<keyword evidence="14" id="KW-1185">Reference proteome</keyword>
<dbReference type="FunFam" id="1.10.600.10:FF:000001">
    <property type="entry name" value="Geranylgeranyl diphosphate synthase"/>
    <property type="match status" value="1"/>
</dbReference>
<dbReference type="SFLD" id="SFLDS00005">
    <property type="entry name" value="Isoprenoid_Synthase_Type_I"/>
    <property type="match status" value="1"/>
</dbReference>
<dbReference type="RefSeq" id="WP_074953188.1">
    <property type="nucleotide sequence ID" value="NZ_FPBV01000012.1"/>
</dbReference>
<name>A0A1I7JY13_9BACL</name>
<comment type="catalytic activity">
    <reaction evidence="11">
        <text>isopentenyl diphosphate + (2E)-geranyl diphosphate = (2E,6E)-farnesyl diphosphate + diphosphate</text>
        <dbReference type="Rhea" id="RHEA:19361"/>
        <dbReference type="ChEBI" id="CHEBI:33019"/>
        <dbReference type="ChEBI" id="CHEBI:58057"/>
        <dbReference type="ChEBI" id="CHEBI:128769"/>
        <dbReference type="ChEBI" id="CHEBI:175763"/>
        <dbReference type="EC" id="2.5.1.10"/>
    </reaction>
</comment>
<dbReference type="InterPro" id="IPR033749">
    <property type="entry name" value="Polyprenyl_synt_CS"/>
</dbReference>
<evidence type="ECO:0000313" key="13">
    <source>
        <dbReference type="EMBL" id="SFU90066.1"/>
    </source>
</evidence>
<dbReference type="Pfam" id="PF00348">
    <property type="entry name" value="polyprenyl_synt"/>
    <property type="match status" value="1"/>
</dbReference>
<dbReference type="SFLD" id="SFLDG01017">
    <property type="entry name" value="Polyprenyl_Transferase_Like"/>
    <property type="match status" value="1"/>
</dbReference>
<evidence type="ECO:0000256" key="8">
    <source>
        <dbReference type="ARBA" id="ARBA00023229"/>
    </source>
</evidence>
<dbReference type="OrthoDB" id="9805316at2"/>
<evidence type="ECO:0000256" key="4">
    <source>
        <dbReference type="ARBA" id="ARBA00015100"/>
    </source>
</evidence>
<dbReference type="PANTHER" id="PTHR43281:SF1">
    <property type="entry name" value="FARNESYL DIPHOSPHATE SYNTHASE"/>
    <property type="match status" value="1"/>
</dbReference>
<dbReference type="CDD" id="cd00685">
    <property type="entry name" value="Trans_IPPS_HT"/>
    <property type="match status" value="1"/>
</dbReference>
<evidence type="ECO:0000256" key="11">
    <source>
        <dbReference type="ARBA" id="ARBA00049399"/>
    </source>
</evidence>
<dbReference type="GO" id="GO:0046872">
    <property type="term" value="F:metal ion binding"/>
    <property type="evidence" value="ECO:0007669"/>
    <property type="project" value="UniProtKB-KW"/>
</dbReference>
<sequence>MTGARPPVDVDRYIAETGAAVSAYLATVFPADAQPARLFEAMNYSLLAGGKRIRPILCLAAARSFGVREEDAMPAAAALELVHTYSLIHDDLPAMDDDDLRRGRPTNHRVFGEATALLAGDGLLTEAFALLSQPLNVPPERQLQMIQTLARAAGPYGMVGGQQADMEANRTTGSLDQLAFIHRRKTGMLIQASVVIGGLFAALGPAEREALAAFGIEIGHAFQIVDDWLDVSGDTEALGKQTGADERMQKLTYPSLIGLERTRQLAEERYEAAVSALEAAGIDAPLLTGLAAYVVQRNR</sequence>
<dbReference type="PROSITE" id="PS00723">
    <property type="entry name" value="POLYPRENYL_SYNTHASE_1"/>
    <property type="match status" value="1"/>
</dbReference>
<dbReference type="PANTHER" id="PTHR43281">
    <property type="entry name" value="FARNESYL DIPHOSPHATE SYNTHASE"/>
    <property type="match status" value="1"/>
</dbReference>
<evidence type="ECO:0000256" key="3">
    <source>
        <dbReference type="ARBA" id="ARBA00012439"/>
    </source>
</evidence>
<comment type="similarity">
    <text evidence="2 12">Belongs to the FPP/GGPP synthase family.</text>
</comment>
<gene>
    <name evidence="13" type="ORF">SAMN05421543_112103</name>
</gene>
<dbReference type="STRING" id="392015.SAMN05421543_112103"/>
<dbReference type="GO" id="GO:0016114">
    <property type="term" value="P:terpenoid biosynthetic process"/>
    <property type="evidence" value="ECO:0007669"/>
    <property type="project" value="UniProtKB-ARBA"/>
</dbReference>
<keyword evidence="7" id="KW-0460">Magnesium</keyword>
<dbReference type="InterPro" id="IPR053378">
    <property type="entry name" value="Prenyl_diphosphate_synthase"/>
</dbReference>
<dbReference type="eggNOG" id="COG0142">
    <property type="taxonomic scope" value="Bacteria"/>
</dbReference>
<dbReference type="AlphaFoldDB" id="A0A1I7JY13"/>
<dbReference type="InterPro" id="IPR000092">
    <property type="entry name" value="Polyprenyl_synt"/>
</dbReference>
<dbReference type="InterPro" id="IPR008949">
    <property type="entry name" value="Isoprenoid_synthase_dom_sf"/>
</dbReference>
<keyword evidence="6" id="KW-0479">Metal-binding</keyword>
<evidence type="ECO:0000256" key="10">
    <source>
        <dbReference type="ARBA" id="ARBA00032873"/>
    </source>
</evidence>
<dbReference type="GO" id="GO:0004337">
    <property type="term" value="F:(2E,6E)-farnesyl diphosphate synthase activity"/>
    <property type="evidence" value="ECO:0007669"/>
    <property type="project" value="UniProtKB-EC"/>
</dbReference>
<dbReference type="SUPFAM" id="SSF48576">
    <property type="entry name" value="Terpenoid synthases"/>
    <property type="match status" value="1"/>
</dbReference>
<dbReference type="EMBL" id="FPBV01000012">
    <property type="protein sequence ID" value="SFU90066.1"/>
    <property type="molecule type" value="Genomic_DNA"/>
</dbReference>
<keyword evidence="8" id="KW-0414">Isoprene biosynthesis</keyword>
<evidence type="ECO:0000256" key="6">
    <source>
        <dbReference type="ARBA" id="ARBA00022723"/>
    </source>
</evidence>
<proteinExistence type="inferred from homology"/>
<protein>
    <recommendedName>
        <fullName evidence="4">Farnesyl diphosphate synthase</fullName>
        <ecNumber evidence="3">2.5.1.10</ecNumber>
    </recommendedName>
    <alternativeName>
        <fullName evidence="10">(2E,6E)-farnesyl diphosphate synthase</fullName>
    </alternativeName>
    <alternativeName>
        <fullName evidence="9">Geranyltranstransferase</fullName>
    </alternativeName>
</protein>
<comment type="cofactor">
    <cofactor evidence="1">
        <name>Mg(2+)</name>
        <dbReference type="ChEBI" id="CHEBI:18420"/>
    </cofactor>
</comment>
<evidence type="ECO:0000256" key="1">
    <source>
        <dbReference type="ARBA" id="ARBA00001946"/>
    </source>
</evidence>
<accession>A0A1I7JY13</accession>
<dbReference type="Gene3D" id="1.10.600.10">
    <property type="entry name" value="Farnesyl Diphosphate Synthase"/>
    <property type="match status" value="1"/>
</dbReference>
<evidence type="ECO:0000256" key="9">
    <source>
        <dbReference type="ARBA" id="ARBA00032380"/>
    </source>
</evidence>
<reference evidence="14" key="1">
    <citation type="submission" date="2016-10" db="EMBL/GenBank/DDBJ databases">
        <authorList>
            <person name="Varghese N."/>
        </authorList>
    </citation>
    <scope>NUCLEOTIDE SEQUENCE [LARGE SCALE GENOMIC DNA]</scope>
    <source>
        <strain evidence="14">DSM 17980</strain>
    </source>
</reference>
<dbReference type="Proteomes" id="UP000183508">
    <property type="component" value="Unassembled WGS sequence"/>
</dbReference>
<evidence type="ECO:0000256" key="12">
    <source>
        <dbReference type="RuleBase" id="RU004466"/>
    </source>
</evidence>
<evidence type="ECO:0000256" key="7">
    <source>
        <dbReference type="ARBA" id="ARBA00022842"/>
    </source>
</evidence>
<evidence type="ECO:0000256" key="5">
    <source>
        <dbReference type="ARBA" id="ARBA00022679"/>
    </source>
</evidence>
<dbReference type="EC" id="2.5.1.10" evidence="3"/>
<keyword evidence="5 12" id="KW-0808">Transferase</keyword>
<dbReference type="GO" id="GO:0005737">
    <property type="term" value="C:cytoplasm"/>
    <property type="evidence" value="ECO:0007669"/>
    <property type="project" value="UniProtKB-ARBA"/>
</dbReference>
<dbReference type="NCBIfam" id="NF045485">
    <property type="entry name" value="FPPsyn"/>
    <property type="match status" value="1"/>
</dbReference>
<evidence type="ECO:0000256" key="2">
    <source>
        <dbReference type="ARBA" id="ARBA00006706"/>
    </source>
</evidence>